<keyword evidence="1" id="KW-0479">Metal-binding</keyword>
<evidence type="ECO:0000313" key="6">
    <source>
        <dbReference type="Proteomes" id="UP001153954"/>
    </source>
</evidence>
<accession>A0AAU9U279</accession>
<comment type="caution">
    <text evidence="5">The sequence shown here is derived from an EMBL/GenBank/DDBJ whole genome shotgun (WGS) entry which is preliminary data.</text>
</comment>
<feature type="region of interest" description="Disordered" evidence="3">
    <location>
        <begin position="566"/>
        <end position="604"/>
    </location>
</feature>
<feature type="domain" description="CCHC-type" evidence="4">
    <location>
        <begin position="533"/>
        <end position="546"/>
    </location>
</feature>
<feature type="coiled-coil region" evidence="2">
    <location>
        <begin position="168"/>
        <end position="195"/>
    </location>
</feature>
<dbReference type="GO" id="GO:0008270">
    <property type="term" value="F:zinc ion binding"/>
    <property type="evidence" value="ECO:0007669"/>
    <property type="project" value="UniProtKB-KW"/>
</dbReference>
<feature type="compositionally biased region" description="Low complexity" evidence="3">
    <location>
        <begin position="298"/>
        <end position="328"/>
    </location>
</feature>
<evidence type="ECO:0000256" key="2">
    <source>
        <dbReference type="SAM" id="Coils"/>
    </source>
</evidence>
<protein>
    <recommendedName>
        <fullName evidence="4">CCHC-type domain-containing protein</fullName>
    </recommendedName>
</protein>
<keyword evidence="1" id="KW-0862">Zinc</keyword>
<dbReference type="AlphaFoldDB" id="A0AAU9U279"/>
<evidence type="ECO:0000256" key="3">
    <source>
        <dbReference type="SAM" id="MobiDB-lite"/>
    </source>
</evidence>
<dbReference type="PROSITE" id="PS50158">
    <property type="entry name" value="ZF_CCHC"/>
    <property type="match status" value="1"/>
</dbReference>
<reference evidence="5" key="1">
    <citation type="submission" date="2022-03" db="EMBL/GenBank/DDBJ databases">
        <authorList>
            <person name="Tunstrom K."/>
        </authorList>
    </citation>
    <scope>NUCLEOTIDE SEQUENCE</scope>
</reference>
<feature type="region of interest" description="Disordered" evidence="3">
    <location>
        <begin position="298"/>
        <end position="339"/>
    </location>
</feature>
<evidence type="ECO:0000259" key="4">
    <source>
        <dbReference type="PROSITE" id="PS50158"/>
    </source>
</evidence>
<dbReference type="Gene3D" id="4.10.60.10">
    <property type="entry name" value="Zinc finger, CCHC-type"/>
    <property type="match status" value="1"/>
</dbReference>
<proteinExistence type="predicted"/>
<dbReference type="SUPFAM" id="SSF57756">
    <property type="entry name" value="Retrovirus zinc finger-like domains"/>
    <property type="match status" value="1"/>
</dbReference>
<dbReference type="EMBL" id="CAKOGL010000012">
    <property type="protein sequence ID" value="CAH2093263.1"/>
    <property type="molecule type" value="Genomic_DNA"/>
</dbReference>
<keyword evidence="6" id="KW-1185">Reference proteome</keyword>
<evidence type="ECO:0000256" key="1">
    <source>
        <dbReference type="PROSITE-ProRule" id="PRU00047"/>
    </source>
</evidence>
<feature type="region of interest" description="Disordered" evidence="3">
    <location>
        <begin position="244"/>
        <end position="282"/>
    </location>
</feature>
<feature type="compositionally biased region" description="Basic residues" evidence="3">
    <location>
        <begin position="39"/>
        <end position="50"/>
    </location>
</feature>
<dbReference type="Pfam" id="PF00098">
    <property type="entry name" value="zf-CCHC"/>
    <property type="match status" value="1"/>
</dbReference>
<sequence length="604" mass="64890">MENNKTKIKQKENREMTEDSIGVDSDASVRSDCSTASRDRRRLSKAHKRPRPESFSPSSGNEGGMLTRSKRKEQIAKKQANLLLAEEEIEANARDAENSRKALRLDVGDSRTAVALGRQLEQDLDLILQVASRSRNLKGTFVRVLRESAASIKAVTQVLCKRTPSEEMVKLQAENARLEKEVESLRAEVAELREITVQKSGTPQPPGRGDVDLVEELRASIVASVGVMMDAKLAGIEERLLPAKTHRPPLATDRRREPPQIVTRTKPATKPKAPDNEPEDGEWITVVKKAKKKTKSYAAATAAAPVPKKLQPQAKKPQPQPQSKTSQPQRKKTKLSAPSTPAVLVTLRPEAANKGVTYCQVLQSAAEKVNLADLGIKDGLKMRIAATGARLLELPKGQTPEAAERLTQELRSALDGVASVVQPTKFVSIRIAGLDDSVTTEMVAAAVAKTGRCDVGSVKAGEVSVGPGGLGMVVARCPIAAAKILADGGKILIGWSSARVQVLEQRPLRCYKCMGIGHTRPTCPTAADRGKQCYRCGIEGHLAKTCTGALRCAVCADAGRPASHLMGGRDCRPPKTKGRAVAGTPAALRSESRQATEEVAAMSS</sequence>
<dbReference type="SMART" id="SM00343">
    <property type="entry name" value="ZnF_C2HC"/>
    <property type="match status" value="2"/>
</dbReference>
<dbReference type="Proteomes" id="UP001153954">
    <property type="component" value="Unassembled WGS sequence"/>
</dbReference>
<dbReference type="GO" id="GO:0003676">
    <property type="term" value="F:nucleic acid binding"/>
    <property type="evidence" value="ECO:0007669"/>
    <property type="project" value="InterPro"/>
</dbReference>
<feature type="region of interest" description="Disordered" evidence="3">
    <location>
        <begin position="1"/>
        <end position="73"/>
    </location>
</feature>
<keyword evidence="2" id="KW-0175">Coiled coil</keyword>
<organism evidence="5 6">
    <name type="scientific">Euphydryas editha</name>
    <name type="common">Edith's checkerspot</name>
    <dbReference type="NCBI Taxonomy" id="104508"/>
    <lineage>
        <taxon>Eukaryota</taxon>
        <taxon>Metazoa</taxon>
        <taxon>Ecdysozoa</taxon>
        <taxon>Arthropoda</taxon>
        <taxon>Hexapoda</taxon>
        <taxon>Insecta</taxon>
        <taxon>Pterygota</taxon>
        <taxon>Neoptera</taxon>
        <taxon>Endopterygota</taxon>
        <taxon>Lepidoptera</taxon>
        <taxon>Glossata</taxon>
        <taxon>Ditrysia</taxon>
        <taxon>Papilionoidea</taxon>
        <taxon>Nymphalidae</taxon>
        <taxon>Nymphalinae</taxon>
        <taxon>Euphydryas</taxon>
    </lineage>
</organism>
<dbReference type="InterPro" id="IPR036875">
    <property type="entry name" value="Znf_CCHC_sf"/>
</dbReference>
<evidence type="ECO:0000313" key="5">
    <source>
        <dbReference type="EMBL" id="CAH2093263.1"/>
    </source>
</evidence>
<keyword evidence="1" id="KW-0863">Zinc-finger</keyword>
<gene>
    <name evidence="5" type="ORF">EEDITHA_LOCUS8944</name>
</gene>
<dbReference type="InterPro" id="IPR001878">
    <property type="entry name" value="Znf_CCHC"/>
</dbReference>
<name>A0AAU9U279_EUPED</name>